<sequence>MSPLSPTDPPRSKSQAPFHIVGDKTTSPLVLDVSRSGTSYPPDFQPTAPFPALHRKIAPYVERVVLPSTAEGATVLRAQFPPSFVDPNRPIDDIDPELLDGQWPTPTNPLAGSLRSGSGLVHSLGTDYTPLYDRKLPVAEVQQRISRYYTPYHSTLSALLAERRHVFGRAFQLSCHSMSSIGPRDGVKRPQICLGDLNGESAAPEYGETVAKVFRDRGYEVSLNKPFPGNELLRRHASPATGIHSLQVELRRDLYLDERTWHLHEGLAPLQDCFTAIAAALRPPA</sequence>
<reference evidence="2 3" key="1">
    <citation type="submission" date="2015-01" db="EMBL/GenBank/DDBJ databases">
        <title>Enhanced salinomycin production by adjusting the supply of polyketide extender units in Streptomyce albus DSM 41398.</title>
        <authorList>
            <person name="Lu C."/>
        </authorList>
    </citation>
    <scope>NUCLEOTIDE SEQUENCE [LARGE SCALE GENOMIC DNA]</scope>
    <source>
        <strain evidence="3">ATCC 21838 / DSM 41398 / FERM P-419 / JCM 4703 / NBRC 107858</strain>
    </source>
</reference>
<dbReference type="Proteomes" id="UP000031523">
    <property type="component" value="Chromosome"/>
</dbReference>
<dbReference type="AlphaFoldDB" id="A0A0B5EM90"/>
<evidence type="ECO:0000256" key="1">
    <source>
        <dbReference type="SAM" id="MobiDB-lite"/>
    </source>
</evidence>
<dbReference type="KEGG" id="sals:SLNWT_0094"/>
<gene>
    <name evidence="2" type="ORF">SLNWT_0094</name>
</gene>
<name>A0A0B5EM90_STRA4</name>
<evidence type="ECO:0000313" key="2">
    <source>
        <dbReference type="EMBL" id="AJE80470.1"/>
    </source>
</evidence>
<keyword evidence="2" id="KW-0378">Hydrolase</keyword>
<accession>A0A0B5EM90</accession>
<proteinExistence type="predicted"/>
<dbReference type="InterPro" id="IPR007709">
    <property type="entry name" value="N-FG_amidohydro"/>
</dbReference>
<protein>
    <submittedName>
        <fullName evidence="2">Putative hydrolase</fullName>
    </submittedName>
</protein>
<dbReference type="EMBL" id="CP010519">
    <property type="protein sequence ID" value="AJE80470.1"/>
    <property type="molecule type" value="Genomic_DNA"/>
</dbReference>
<evidence type="ECO:0000313" key="3">
    <source>
        <dbReference type="Proteomes" id="UP000031523"/>
    </source>
</evidence>
<dbReference type="GO" id="GO:0016787">
    <property type="term" value="F:hydrolase activity"/>
    <property type="evidence" value="ECO:0007669"/>
    <property type="project" value="UniProtKB-KW"/>
</dbReference>
<feature type="region of interest" description="Disordered" evidence="1">
    <location>
        <begin position="1"/>
        <end position="21"/>
    </location>
</feature>
<organism evidence="2 3">
    <name type="scientific">Streptomyces albus (strain ATCC 21838 / DSM 41398 / FERM P-419 / JCM 4703 / NBRC 107858)</name>
    <dbReference type="NCBI Taxonomy" id="1081613"/>
    <lineage>
        <taxon>Bacteria</taxon>
        <taxon>Bacillati</taxon>
        <taxon>Actinomycetota</taxon>
        <taxon>Actinomycetes</taxon>
        <taxon>Kitasatosporales</taxon>
        <taxon>Streptomycetaceae</taxon>
        <taxon>Streptomyces</taxon>
    </lineage>
</organism>
<dbReference type="SUPFAM" id="SSF53187">
    <property type="entry name" value="Zn-dependent exopeptidases"/>
    <property type="match status" value="1"/>
</dbReference>
<dbReference type="Gene3D" id="3.40.630.40">
    <property type="entry name" value="Zn-dependent exopeptidases"/>
    <property type="match status" value="1"/>
</dbReference>
<dbReference type="Pfam" id="PF05013">
    <property type="entry name" value="FGase"/>
    <property type="match status" value="1"/>
</dbReference>
<keyword evidence="3" id="KW-1185">Reference proteome</keyword>